<sequence length="103" mass="11898">MKNILYHISHTSIDLIFKQVNNVASCLFNHLHLISQFHVCDLEAPSNAKFDNFTRNLFLANMAENALVDRSRNKKLAIELPKKDHNTACIESLFELHTNMLFN</sequence>
<name>A0AAN9EYN8_CLITE</name>
<reference evidence="1 2" key="1">
    <citation type="submission" date="2024-01" db="EMBL/GenBank/DDBJ databases">
        <title>The genomes of 5 underutilized Papilionoideae crops provide insights into root nodulation and disease resistance.</title>
        <authorList>
            <person name="Yuan L."/>
        </authorList>
    </citation>
    <scope>NUCLEOTIDE SEQUENCE [LARGE SCALE GENOMIC DNA]</scope>
    <source>
        <strain evidence="1">LY-2023</strain>
        <tissue evidence="1">Leaf</tissue>
    </source>
</reference>
<keyword evidence="2" id="KW-1185">Reference proteome</keyword>
<proteinExistence type="predicted"/>
<evidence type="ECO:0000313" key="2">
    <source>
        <dbReference type="Proteomes" id="UP001359559"/>
    </source>
</evidence>
<protein>
    <submittedName>
        <fullName evidence="1">Uncharacterized protein</fullName>
    </submittedName>
</protein>
<accession>A0AAN9EYN8</accession>
<dbReference type="Proteomes" id="UP001359559">
    <property type="component" value="Unassembled WGS sequence"/>
</dbReference>
<gene>
    <name evidence="1" type="ORF">RJT34_31524</name>
</gene>
<dbReference type="EMBL" id="JAYKXN010000008">
    <property type="protein sequence ID" value="KAK7263925.1"/>
    <property type="molecule type" value="Genomic_DNA"/>
</dbReference>
<dbReference type="AlphaFoldDB" id="A0AAN9EYN8"/>
<comment type="caution">
    <text evidence="1">The sequence shown here is derived from an EMBL/GenBank/DDBJ whole genome shotgun (WGS) entry which is preliminary data.</text>
</comment>
<evidence type="ECO:0000313" key="1">
    <source>
        <dbReference type="EMBL" id="KAK7263925.1"/>
    </source>
</evidence>
<organism evidence="1 2">
    <name type="scientific">Clitoria ternatea</name>
    <name type="common">Butterfly pea</name>
    <dbReference type="NCBI Taxonomy" id="43366"/>
    <lineage>
        <taxon>Eukaryota</taxon>
        <taxon>Viridiplantae</taxon>
        <taxon>Streptophyta</taxon>
        <taxon>Embryophyta</taxon>
        <taxon>Tracheophyta</taxon>
        <taxon>Spermatophyta</taxon>
        <taxon>Magnoliopsida</taxon>
        <taxon>eudicotyledons</taxon>
        <taxon>Gunneridae</taxon>
        <taxon>Pentapetalae</taxon>
        <taxon>rosids</taxon>
        <taxon>fabids</taxon>
        <taxon>Fabales</taxon>
        <taxon>Fabaceae</taxon>
        <taxon>Papilionoideae</taxon>
        <taxon>50 kb inversion clade</taxon>
        <taxon>NPAAA clade</taxon>
        <taxon>indigoferoid/millettioid clade</taxon>
        <taxon>Phaseoleae</taxon>
        <taxon>Clitoria</taxon>
    </lineage>
</organism>